<organism evidence="2 3">
    <name type="scientific">Nitratireductor arenosus</name>
    <dbReference type="NCBI Taxonomy" id="2682096"/>
    <lineage>
        <taxon>Bacteria</taxon>
        <taxon>Pseudomonadati</taxon>
        <taxon>Pseudomonadota</taxon>
        <taxon>Alphaproteobacteria</taxon>
        <taxon>Hyphomicrobiales</taxon>
        <taxon>Phyllobacteriaceae</taxon>
        <taxon>Nitratireductor</taxon>
    </lineage>
</organism>
<keyword evidence="3" id="KW-1185">Reference proteome</keyword>
<keyword evidence="1" id="KW-0472">Membrane</keyword>
<dbReference type="EMBL" id="WPHG01000002">
    <property type="protein sequence ID" value="MVA97702.1"/>
    <property type="molecule type" value="Genomic_DNA"/>
</dbReference>
<gene>
    <name evidence="2" type="ORF">GN330_10650</name>
</gene>
<accession>A0A844QEF7</accession>
<evidence type="ECO:0000313" key="2">
    <source>
        <dbReference type="EMBL" id="MVA97702.1"/>
    </source>
</evidence>
<evidence type="ECO:0000256" key="1">
    <source>
        <dbReference type="SAM" id="Phobius"/>
    </source>
</evidence>
<keyword evidence="1" id="KW-0812">Transmembrane</keyword>
<dbReference type="Proteomes" id="UP000463224">
    <property type="component" value="Unassembled WGS sequence"/>
</dbReference>
<sequence length="123" mass="14399">MKYFLITIISVVLLVPAIFMGYGIFVRRKYEKTGVNINDINIDNAIDSYIKSNSRKKRLCILDKDGNIIVKFKECANNIRVYDNESDDFIIIKKSSENLRDYINKIKNDIGNEKEIRIFVDIR</sequence>
<dbReference type="RefSeq" id="WP_156712634.1">
    <property type="nucleotide sequence ID" value="NZ_WPHG01000002.1"/>
</dbReference>
<keyword evidence="1" id="KW-1133">Transmembrane helix</keyword>
<comment type="caution">
    <text evidence="2">The sequence shown here is derived from an EMBL/GenBank/DDBJ whole genome shotgun (WGS) entry which is preliminary data.</text>
</comment>
<dbReference type="AlphaFoldDB" id="A0A844QEF7"/>
<evidence type="ECO:0000313" key="3">
    <source>
        <dbReference type="Proteomes" id="UP000463224"/>
    </source>
</evidence>
<proteinExistence type="predicted"/>
<name>A0A844QEF7_9HYPH</name>
<protein>
    <submittedName>
        <fullName evidence="2">Uncharacterized protein</fullName>
    </submittedName>
</protein>
<reference evidence="2 3" key="1">
    <citation type="submission" date="2019-12" db="EMBL/GenBank/DDBJ databases">
        <title>Nitratireductor arenosus sp. nov., Isolated from sea sand, Jeju island, South Korea.</title>
        <authorList>
            <person name="Kim W."/>
        </authorList>
    </citation>
    <scope>NUCLEOTIDE SEQUENCE [LARGE SCALE GENOMIC DNA]</scope>
    <source>
        <strain evidence="2 3">CAU 1489</strain>
    </source>
</reference>
<feature type="transmembrane region" description="Helical" evidence="1">
    <location>
        <begin position="6"/>
        <end position="25"/>
    </location>
</feature>